<evidence type="ECO:0000313" key="5">
    <source>
        <dbReference type="Proteomes" id="UP000639396"/>
    </source>
</evidence>
<sequence>MSLAGEERKHWILDRLESEGKVTTQELVEQFGVSSESIRRYLEELEAKRKLKRVYGGAVKLNPSREEPPYLNREVLFAEEKRRIGRAGVTLVEDNDVVFIDDGTTTQQVIHYLSDKRNVTVLTFAVPALHLLIDYMNKGLFTGQAYFLGGKVNAAHARVSGSIAEQAVEQFYADIAFISVDGVTPERGITGFDAERGQLARKIIEHSRRTVVLTDHSKLGEARFYKMADLEQVDTIVCDVDMPEEWREIMQELDVNWIHAL</sequence>
<dbReference type="EMBL" id="JACXJA010000005">
    <property type="protein sequence ID" value="MBD2861177.1"/>
    <property type="molecule type" value="Genomic_DNA"/>
</dbReference>
<dbReference type="Gene3D" id="3.40.50.1360">
    <property type="match status" value="1"/>
</dbReference>
<dbReference type="PANTHER" id="PTHR30363:SF44">
    <property type="entry name" value="AGA OPERON TRANSCRIPTIONAL REPRESSOR-RELATED"/>
    <property type="match status" value="1"/>
</dbReference>
<dbReference type="SUPFAM" id="SSF100950">
    <property type="entry name" value="NagB/RpiA/CoA transferase-like"/>
    <property type="match status" value="1"/>
</dbReference>
<dbReference type="SUPFAM" id="SSF46785">
    <property type="entry name" value="Winged helix' DNA-binding domain"/>
    <property type="match status" value="1"/>
</dbReference>
<dbReference type="Pfam" id="PF08220">
    <property type="entry name" value="HTH_DeoR"/>
    <property type="match status" value="1"/>
</dbReference>
<evidence type="ECO:0000256" key="1">
    <source>
        <dbReference type="ARBA" id="ARBA00023015"/>
    </source>
</evidence>
<dbReference type="GO" id="GO:0003700">
    <property type="term" value="F:DNA-binding transcription factor activity"/>
    <property type="evidence" value="ECO:0007669"/>
    <property type="project" value="InterPro"/>
</dbReference>
<comment type="caution">
    <text evidence="4">The sequence shown here is derived from an EMBL/GenBank/DDBJ whole genome shotgun (WGS) entry which is preliminary data.</text>
</comment>
<dbReference type="InterPro" id="IPR036388">
    <property type="entry name" value="WH-like_DNA-bd_sf"/>
</dbReference>
<evidence type="ECO:0000313" key="4">
    <source>
        <dbReference type="EMBL" id="MBD2861177.1"/>
    </source>
</evidence>
<name>A0A927C721_9BACL</name>
<dbReference type="InterPro" id="IPR050313">
    <property type="entry name" value="Carb_Metab_HTH_regulators"/>
</dbReference>
<gene>
    <name evidence="4" type="ORF">IDH45_04140</name>
</gene>
<organism evidence="4 5">
    <name type="scientific">Paenibacillus oceani</name>
    <dbReference type="NCBI Taxonomy" id="2772510"/>
    <lineage>
        <taxon>Bacteria</taxon>
        <taxon>Bacillati</taxon>
        <taxon>Bacillota</taxon>
        <taxon>Bacilli</taxon>
        <taxon>Bacillales</taxon>
        <taxon>Paenibacillaceae</taxon>
        <taxon>Paenibacillus</taxon>
    </lineage>
</organism>
<dbReference type="Gene3D" id="1.10.10.10">
    <property type="entry name" value="Winged helix-like DNA-binding domain superfamily/Winged helix DNA-binding domain"/>
    <property type="match status" value="1"/>
</dbReference>
<reference evidence="4" key="1">
    <citation type="submission" date="2020-09" db="EMBL/GenBank/DDBJ databases">
        <title>A novel bacterium of genus Paenibacillus, isolated from South China Sea.</title>
        <authorList>
            <person name="Huang H."/>
            <person name="Mo K."/>
            <person name="Hu Y."/>
        </authorList>
    </citation>
    <scope>NUCLEOTIDE SEQUENCE</scope>
    <source>
        <strain evidence="4">IB182363</strain>
    </source>
</reference>
<dbReference type="PANTHER" id="PTHR30363">
    <property type="entry name" value="HTH-TYPE TRANSCRIPTIONAL REGULATOR SRLR-RELATED"/>
    <property type="match status" value="1"/>
</dbReference>
<feature type="domain" description="HTH deoR-type" evidence="3">
    <location>
        <begin position="5"/>
        <end position="60"/>
    </location>
</feature>
<dbReference type="PROSITE" id="PS51000">
    <property type="entry name" value="HTH_DEOR_2"/>
    <property type="match status" value="1"/>
</dbReference>
<accession>A0A927C721</accession>
<evidence type="ECO:0000256" key="2">
    <source>
        <dbReference type="ARBA" id="ARBA00023163"/>
    </source>
</evidence>
<dbReference type="SMART" id="SM00420">
    <property type="entry name" value="HTH_DEOR"/>
    <property type="match status" value="1"/>
</dbReference>
<keyword evidence="1" id="KW-0805">Transcription regulation</keyword>
<dbReference type="SMART" id="SM01134">
    <property type="entry name" value="DeoRC"/>
    <property type="match status" value="1"/>
</dbReference>
<dbReference type="AlphaFoldDB" id="A0A927C721"/>
<dbReference type="InterPro" id="IPR014036">
    <property type="entry name" value="DeoR-like_C"/>
</dbReference>
<dbReference type="PRINTS" id="PR00037">
    <property type="entry name" value="HTHLACR"/>
</dbReference>
<dbReference type="Proteomes" id="UP000639396">
    <property type="component" value="Unassembled WGS sequence"/>
</dbReference>
<keyword evidence="2" id="KW-0804">Transcription</keyword>
<dbReference type="Pfam" id="PF00455">
    <property type="entry name" value="DeoRC"/>
    <property type="match status" value="1"/>
</dbReference>
<keyword evidence="5" id="KW-1185">Reference proteome</keyword>
<dbReference type="RefSeq" id="WP_190924970.1">
    <property type="nucleotide sequence ID" value="NZ_JACXJA010000005.1"/>
</dbReference>
<dbReference type="InterPro" id="IPR001034">
    <property type="entry name" value="DeoR_HTH"/>
</dbReference>
<dbReference type="InterPro" id="IPR037171">
    <property type="entry name" value="NagB/RpiA_transferase-like"/>
</dbReference>
<dbReference type="InterPro" id="IPR036390">
    <property type="entry name" value="WH_DNA-bd_sf"/>
</dbReference>
<proteinExistence type="predicted"/>
<evidence type="ECO:0000259" key="3">
    <source>
        <dbReference type="PROSITE" id="PS51000"/>
    </source>
</evidence>
<protein>
    <submittedName>
        <fullName evidence="4">DeoR/GlpR transcriptional regulator</fullName>
    </submittedName>
</protein>